<feature type="transmembrane region" description="Helical" evidence="1">
    <location>
        <begin position="147"/>
        <end position="166"/>
    </location>
</feature>
<protein>
    <submittedName>
        <fullName evidence="2">Uncharacterized protein</fullName>
    </submittedName>
</protein>
<reference evidence="2 3" key="1">
    <citation type="journal article" date="2013" name="Curr. Biol.">
        <title>The Genome of the Foraminiferan Reticulomyxa filosa.</title>
        <authorList>
            <person name="Glockner G."/>
            <person name="Hulsmann N."/>
            <person name="Schleicher M."/>
            <person name="Noegel A.A."/>
            <person name="Eichinger L."/>
            <person name="Gallinger C."/>
            <person name="Pawlowski J."/>
            <person name="Sierra R."/>
            <person name="Euteneuer U."/>
            <person name="Pillet L."/>
            <person name="Moustafa A."/>
            <person name="Platzer M."/>
            <person name="Groth M."/>
            <person name="Szafranski K."/>
            <person name="Schliwa M."/>
        </authorList>
    </citation>
    <scope>NUCLEOTIDE SEQUENCE [LARGE SCALE GENOMIC DNA]</scope>
</reference>
<keyword evidence="1" id="KW-1133">Transmembrane helix</keyword>
<organism evidence="2 3">
    <name type="scientific">Reticulomyxa filosa</name>
    <dbReference type="NCBI Taxonomy" id="46433"/>
    <lineage>
        <taxon>Eukaryota</taxon>
        <taxon>Sar</taxon>
        <taxon>Rhizaria</taxon>
        <taxon>Retaria</taxon>
        <taxon>Foraminifera</taxon>
        <taxon>Monothalamids</taxon>
        <taxon>Reticulomyxidae</taxon>
        <taxon>Reticulomyxa</taxon>
    </lineage>
</organism>
<dbReference type="EMBL" id="ASPP01012546">
    <property type="protein sequence ID" value="ETO20495.1"/>
    <property type="molecule type" value="Genomic_DNA"/>
</dbReference>
<evidence type="ECO:0000313" key="2">
    <source>
        <dbReference type="EMBL" id="ETO20495.1"/>
    </source>
</evidence>
<proteinExistence type="predicted"/>
<dbReference type="Proteomes" id="UP000023152">
    <property type="component" value="Unassembled WGS sequence"/>
</dbReference>
<gene>
    <name evidence="2" type="ORF">RFI_16721</name>
</gene>
<name>X6N2K7_RETFI</name>
<keyword evidence="1" id="KW-0472">Membrane</keyword>
<comment type="caution">
    <text evidence="2">The sequence shown here is derived from an EMBL/GenBank/DDBJ whole genome shotgun (WGS) entry which is preliminary data.</text>
</comment>
<evidence type="ECO:0000256" key="1">
    <source>
        <dbReference type="SAM" id="Phobius"/>
    </source>
</evidence>
<feature type="transmembrane region" description="Helical" evidence="1">
    <location>
        <begin position="114"/>
        <end position="135"/>
    </location>
</feature>
<dbReference type="AlphaFoldDB" id="X6N2K7"/>
<keyword evidence="3" id="KW-1185">Reference proteome</keyword>
<keyword evidence="1" id="KW-0812">Transmembrane</keyword>
<evidence type="ECO:0000313" key="3">
    <source>
        <dbReference type="Proteomes" id="UP000023152"/>
    </source>
</evidence>
<feature type="transmembrane region" description="Helical" evidence="1">
    <location>
        <begin position="172"/>
        <end position="195"/>
    </location>
</feature>
<sequence length="228" mass="25790">MSFEIITHGELITGTFCSNSLQPNFESTPTQVTVTCCTDSKNASSTNFSSKSQVAIVDTTLANVPVPNDRIRRNLILAQLTGNPFEIQNITEMLTTIQCLLWIIYGFSQIKESMWWSLILTVSVIMCCIGFKGAIELKAKYLQYYQNYLISEILFSIVAIIIFIAHEYVQGIISQFVALLSFVYCAFVVNDFIFVIELVDGNTTSQLNTFFEEITAFFLTLISRFSFF</sequence>
<accession>X6N2K7</accession>